<comment type="caution">
    <text evidence="1">The sequence shown here is derived from an EMBL/GenBank/DDBJ whole genome shotgun (WGS) entry which is preliminary data.</text>
</comment>
<dbReference type="AlphaFoldDB" id="A0A2K1P3Y1"/>
<reference evidence="1 2" key="1">
    <citation type="submission" date="2013-12" db="EMBL/GenBank/DDBJ databases">
        <title>Comparative genomics of Petrotoga isolates.</title>
        <authorList>
            <person name="Nesbo C.L."/>
            <person name="Charchuk R."/>
            <person name="Chow K."/>
        </authorList>
    </citation>
    <scope>NUCLEOTIDE SEQUENCE [LARGE SCALE GENOMIC DNA]</scope>
    <source>
        <strain evidence="1 2">DSM 10691</strain>
    </source>
</reference>
<evidence type="ECO:0000313" key="2">
    <source>
        <dbReference type="Proteomes" id="UP000236199"/>
    </source>
</evidence>
<name>A0A2K1P3Y1_9BACT</name>
<protein>
    <submittedName>
        <fullName evidence="1">Uncharacterized protein</fullName>
    </submittedName>
</protein>
<dbReference type="Proteomes" id="UP000236199">
    <property type="component" value="Unassembled WGS sequence"/>
</dbReference>
<gene>
    <name evidence="1" type="ORF">X928_09625</name>
</gene>
<evidence type="ECO:0000313" key="1">
    <source>
        <dbReference type="EMBL" id="PNR97499.1"/>
    </source>
</evidence>
<keyword evidence="2" id="KW-1185">Reference proteome</keyword>
<dbReference type="OrthoDB" id="47239at2"/>
<dbReference type="EMBL" id="AZRM01000063">
    <property type="protein sequence ID" value="PNR97499.1"/>
    <property type="molecule type" value="Genomic_DNA"/>
</dbReference>
<proteinExistence type="predicted"/>
<sequence length="118" mass="14484">MKSFIKYYNEIKPLYQNKLDLTKKFQEIPDLFSRSVSKLIENIYREDKVDRKLIESYIEFDPDKEPYFKLKKELINFLDEDWTDSDLPSILEKMAKAAYDRYKHIIEDHDRTETFRME</sequence>
<organism evidence="1 2">
    <name type="scientific">Petrotoga miotherma DSM 10691</name>
    <dbReference type="NCBI Taxonomy" id="1434326"/>
    <lineage>
        <taxon>Bacteria</taxon>
        <taxon>Thermotogati</taxon>
        <taxon>Thermotogota</taxon>
        <taxon>Thermotogae</taxon>
        <taxon>Petrotogales</taxon>
        <taxon>Petrotogaceae</taxon>
        <taxon>Petrotoga</taxon>
    </lineage>
</organism>
<accession>A0A2K1P3Y1</accession>
<dbReference type="RefSeq" id="WP_103079481.1">
    <property type="nucleotide sequence ID" value="NZ_AZRM01000063.1"/>
</dbReference>